<evidence type="ECO:0000313" key="2">
    <source>
        <dbReference type="EnsemblPlants" id="AET5Gv20875400.8"/>
    </source>
</evidence>
<feature type="region of interest" description="Disordered" evidence="1">
    <location>
        <begin position="1"/>
        <end position="33"/>
    </location>
</feature>
<dbReference type="AlphaFoldDB" id="A0A453LPY3"/>
<organism evidence="2 3">
    <name type="scientific">Aegilops tauschii subsp. strangulata</name>
    <name type="common">Goatgrass</name>
    <dbReference type="NCBI Taxonomy" id="200361"/>
    <lineage>
        <taxon>Eukaryota</taxon>
        <taxon>Viridiplantae</taxon>
        <taxon>Streptophyta</taxon>
        <taxon>Embryophyta</taxon>
        <taxon>Tracheophyta</taxon>
        <taxon>Spermatophyta</taxon>
        <taxon>Magnoliopsida</taxon>
        <taxon>Liliopsida</taxon>
        <taxon>Poales</taxon>
        <taxon>Poaceae</taxon>
        <taxon>BOP clade</taxon>
        <taxon>Pooideae</taxon>
        <taxon>Triticodae</taxon>
        <taxon>Triticeae</taxon>
        <taxon>Triticinae</taxon>
        <taxon>Aegilops</taxon>
    </lineage>
</organism>
<evidence type="ECO:0000313" key="3">
    <source>
        <dbReference type="Proteomes" id="UP000015105"/>
    </source>
</evidence>
<reference evidence="2" key="4">
    <citation type="submission" date="2019-03" db="UniProtKB">
        <authorList>
            <consortium name="EnsemblPlants"/>
        </authorList>
    </citation>
    <scope>IDENTIFICATION</scope>
</reference>
<feature type="region of interest" description="Disordered" evidence="1">
    <location>
        <begin position="48"/>
        <end position="81"/>
    </location>
</feature>
<protein>
    <submittedName>
        <fullName evidence="2">Uncharacterized protein</fullName>
    </submittedName>
</protein>
<proteinExistence type="predicted"/>
<accession>A0A453LPY3</accession>
<sequence length="95" mass="9874">LSPGSLSPVMIPPPRHVDHLSPDSPSPPASDVLLLASSAPQPSSMRFAAASEFGEEDSRSLAPSAGELGTRPLSDWSNITPHPHQLANSVAIAMK</sequence>
<name>A0A453LPY3_AEGTS</name>
<reference evidence="2" key="5">
    <citation type="journal article" date="2021" name="G3 (Bethesda)">
        <title>Aegilops tauschii genome assembly Aet v5.0 features greater sequence contiguity and improved annotation.</title>
        <authorList>
            <person name="Wang L."/>
            <person name="Zhu T."/>
            <person name="Rodriguez J.C."/>
            <person name="Deal K.R."/>
            <person name="Dubcovsky J."/>
            <person name="McGuire P.E."/>
            <person name="Lux T."/>
            <person name="Spannagl M."/>
            <person name="Mayer K.F.X."/>
            <person name="Baldrich P."/>
            <person name="Meyers B.C."/>
            <person name="Huo N."/>
            <person name="Gu Y.Q."/>
            <person name="Zhou H."/>
            <person name="Devos K.M."/>
            <person name="Bennetzen J.L."/>
            <person name="Unver T."/>
            <person name="Budak H."/>
            <person name="Gulick P.J."/>
            <person name="Galiba G."/>
            <person name="Kalapos B."/>
            <person name="Nelson D.R."/>
            <person name="Li P."/>
            <person name="You F.M."/>
            <person name="Luo M.C."/>
            <person name="Dvorak J."/>
        </authorList>
    </citation>
    <scope>NUCLEOTIDE SEQUENCE [LARGE SCALE GENOMIC DNA]</scope>
    <source>
        <strain evidence="2">cv. AL8/78</strain>
    </source>
</reference>
<reference evidence="3" key="2">
    <citation type="journal article" date="2017" name="Nat. Plants">
        <title>The Aegilops tauschii genome reveals multiple impacts of transposons.</title>
        <authorList>
            <person name="Zhao G."/>
            <person name="Zou C."/>
            <person name="Li K."/>
            <person name="Wang K."/>
            <person name="Li T."/>
            <person name="Gao L."/>
            <person name="Zhang X."/>
            <person name="Wang H."/>
            <person name="Yang Z."/>
            <person name="Liu X."/>
            <person name="Jiang W."/>
            <person name="Mao L."/>
            <person name="Kong X."/>
            <person name="Jiao Y."/>
            <person name="Jia J."/>
        </authorList>
    </citation>
    <scope>NUCLEOTIDE SEQUENCE [LARGE SCALE GENOMIC DNA]</scope>
    <source>
        <strain evidence="3">cv. AL8/78</strain>
    </source>
</reference>
<reference evidence="3" key="1">
    <citation type="journal article" date="2014" name="Science">
        <title>Ancient hybridizations among the ancestral genomes of bread wheat.</title>
        <authorList>
            <consortium name="International Wheat Genome Sequencing Consortium,"/>
            <person name="Marcussen T."/>
            <person name="Sandve S.R."/>
            <person name="Heier L."/>
            <person name="Spannagl M."/>
            <person name="Pfeifer M."/>
            <person name="Jakobsen K.S."/>
            <person name="Wulff B.B."/>
            <person name="Steuernagel B."/>
            <person name="Mayer K.F."/>
            <person name="Olsen O.A."/>
        </authorList>
    </citation>
    <scope>NUCLEOTIDE SEQUENCE [LARGE SCALE GENOMIC DNA]</scope>
    <source>
        <strain evidence="3">cv. AL8/78</strain>
    </source>
</reference>
<dbReference type="Gramene" id="AET5Gv20875400.8">
    <property type="protein sequence ID" value="AET5Gv20875400.8"/>
    <property type="gene ID" value="AET5Gv20875400"/>
</dbReference>
<dbReference type="EnsemblPlants" id="AET5Gv20875400.8">
    <property type="protein sequence ID" value="AET5Gv20875400.8"/>
    <property type="gene ID" value="AET5Gv20875400"/>
</dbReference>
<keyword evidence="3" id="KW-1185">Reference proteome</keyword>
<evidence type="ECO:0000256" key="1">
    <source>
        <dbReference type="SAM" id="MobiDB-lite"/>
    </source>
</evidence>
<reference evidence="2" key="3">
    <citation type="journal article" date="2017" name="Nature">
        <title>Genome sequence of the progenitor of the wheat D genome Aegilops tauschii.</title>
        <authorList>
            <person name="Luo M.C."/>
            <person name="Gu Y.Q."/>
            <person name="Puiu D."/>
            <person name="Wang H."/>
            <person name="Twardziok S.O."/>
            <person name="Deal K.R."/>
            <person name="Huo N."/>
            <person name="Zhu T."/>
            <person name="Wang L."/>
            <person name="Wang Y."/>
            <person name="McGuire P.E."/>
            <person name="Liu S."/>
            <person name="Long H."/>
            <person name="Ramasamy R.K."/>
            <person name="Rodriguez J.C."/>
            <person name="Van S.L."/>
            <person name="Yuan L."/>
            <person name="Wang Z."/>
            <person name="Xia Z."/>
            <person name="Xiao L."/>
            <person name="Anderson O.D."/>
            <person name="Ouyang S."/>
            <person name="Liang Y."/>
            <person name="Zimin A.V."/>
            <person name="Pertea G."/>
            <person name="Qi P."/>
            <person name="Bennetzen J.L."/>
            <person name="Dai X."/>
            <person name="Dawson M.W."/>
            <person name="Muller H.G."/>
            <person name="Kugler K."/>
            <person name="Rivarola-Duarte L."/>
            <person name="Spannagl M."/>
            <person name="Mayer K.F.X."/>
            <person name="Lu F.H."/>
            <person name="Bevan M.W."/>
            <person name="Leroy P."/>
            <person name="Li P."/>
            <person name="You F.M."/>
            <person name="Sun Q."/>
            <person name="Liu Z."/>
            <person name="Lyons E."/>
            <person name="Wicker T."/>
            <person name="Salzberg S.L."/>
            <person name="Devos K.M."/>
            <person name="Dvorak J."/>
        </authorList>
    </citation>
    <scope>NUCLEOTIDE SEQUENCE [LARGE SCALE GENOMIC DNA]</scope>
    <source>
        <strain evidence="2">cv. AL8/78</strain>
    </source>
</reference>
<dbReference type="Proteomes" id="UP000015105">
    <property type="component" value="Chromosome 5D"/>
</dbReference>